<accession>A0A8H3YM29</accession>
<dbReference type="AlphaFoldDB" id="A0A8H3YM29"/>
<organism evidence="1 2">
    <name type="scientific">Venturia inaequalis</name>
    <name type="common">Apple scab fungus</name>
    <dbReference type="NCBI Taxonomy" id="5025"/>
    <lineage>
        <taxon>Eukaryota</taxon>
        <taxon>Fungi</taxon>
        <taxon>Dikarya</taxon>
        <taxon>Ascomycota</taxon>
        <taxon>Pezizomycotina</taxon>
        <taxon>Dothideomycetes</taxon>
        <taxon>Pleosporomycetidae</taxon>
        <taxon>Venturiales</taxon>
        <taxon>Venturiaceae</taxon>
        <taxon>Venturia</taxon>
    </lineage>
</organism>
<dbReference type="EMBL" id="WNWS01000567">
    <property type="protein sequence ID" value="KAE9965740.1"/>
    <property type="molecule type" value="Genomic_DNA"/>
</dbReference>
<evidence type="ECO:0000313" key="2">
    <source>
        <dbReference type="Proteomes" id="UP000447873"/>
    </source>
</evidence>
<protein>
    <submittedName>
        <fullName evidence="1">Uncharacterized protein</fullName>
    </submittedName>
</protein>
<dbReference type="Proteomes" id="UP000447873">
    <property type="component" value="Unassembled WGS sequence"/>
</dbReference>
<name>A0A8H3YM29_VENIN</name>
<evidence type="ECO:0000313" key="1">
    <source>
        <dbReference type="EMBL" id="KAE9965740.1"/>
    </source>
</evidence>
<reference evidence="1 2" key="1">
    <citation type="submission" date="2018-12" db="EMBL/GenBank/DDBJ databases">
        <title>Venturia inaequalis Genome Resource.</title>
        <authorList>
            <person name="Lichtner F.J."/>
        </authorList>
    </citation>
    <scope>NUCLEOTIDE SEQUENCE [LARGE SCALE GENOMIC DNA]</scope>
    <source>
        <strain evidence="1 2">120213</strain>
    </source>
</reference>
<comment type="caution">
    <text evidence="1">The sequence shown here is derived from an EMBL/GenBank/DDBJ whole genome shotgun (WGS) entry which is preliminary data.</text>
</comment>
<proteinExistence type="predicted"/>
<gene>
    <name evidence="1" type="ORF">EG328_009425</name>
</gene>
<sequence>MTTLDQLLAITGDNTPPAGLPRKDTFPIWLEGSTPRAIYCLIYTSLGIDYRDKAPASPNKKGNKGRTSLAYAYCSRTKGQPELVGLVYAAWTRSADTDSASVHGDLVTGIKAWRGLKSLDGRGLVPL</sequence>